<proteinExistence type="predicted"/>
<organism evidence="2">
    <name type="scientific">Brassica napus</name>
    <name type="common">Rape</name>
    <dbReference type="NCBI Taxonomy" id="3708"/>
    <lineage>
        <taxon>Eukaryota</taxon>
        <taxon>Viridiplantae</taxon>
        <taxon>Streptophyta</taxon>
        <taxon>Embryophyta</taxon>
        <taxon>Tracheophyta</taxon>
        <taxon>Spermatophyta</taxon>
        <taxon>Magnoliopsida</taxon>
        <taxon>eudicotyledons</taxon>
        <taxon>Gunneridae</taxon>
        <taxon>Pentapetalae</taxon>
        <taxon>rosids</taxon>
        <taxon>malvids</taxon>
        <taxon>Brassicales</taxon>
        <taxon>Brassicaceae</taxon>
        <taxon>Brassiceae</taxon>
        <taxon>Brassica</taxon>
    </lineage>
</organism>
<sequence length="106" mass="11227">MAKKKPPKKRPPNRNSPRSNPPSQQKSPFPSIEKSVPESTPTTVIAHCSDSPRKGDHATVISPSPTCDSASKANPTKDVDSPIHETLATVTQNVPAATANPTALPR</sequence>
<accession>A0A816KE60</accession>
<feature type="compositionally biased region" description="Polar residues" evidence="1">
    <location>
        <begin position="61"/>
        <end position="74"/>
    </location>
</feature>
<evidence type="ECO:0000256" key="1">
    <source>
        <dbReference type="SAM" id="MobiDB-lite"/>
    </source>
</evidence>
<feature type="compositionally biased region" description="Low complexity" evidence="1">
    <location>
        <begin position="13"/>
        <end position="28"/>
    </location>
</feature>
<dbReference type="AlphaFoldDB" id="A0A816KE60"/>
<feature type="compositionally biased region" description="Basic residues" evidence="1">
    <location>
        <begin position="1"/>
        <end position="12"/>
    </location>
</feature>
<dbReference type="EMBL" id="HG994366">
    <property type="protein sequence ID" value="CAF1915154.1"/>
    <property type="molecule type" value="Genomic_DNA"/>
</dbReference>
<name>A0A816KE60_BRANA</name>
<dbReference type="Proteomes" id="UP001295469">
    <property type="component" value="Chromosome C02"/>
</dbReference>
<reference evidence="2" key="1">
    <citation type="submission" date="2021-01" db="EMBL/GenBank/DDBJ databases">
        <authorList>
            <consortium name="Genoscope - CEA"/>
            <person name="William W."/>
        </authorList>
    </citation>
    <scope>NUCLEOTIDE SEQUENCE</scope>
</reference>
<feature type="region of interest" description="Disordered" evidence="1">
    <location>
        <begin position="1"/>
        <end position="81"/>
    </location>
</feature>
<evidence type="ECO:0000313" key="2">
    <source>
        <dbReference type="EMBL" id="CAF1915154.1"/>
    </source>
</evidence>
<gene>
    <name evidence="2" type="ORF">DARMORV10_C02P37190.1</name>
</gene>
<protein>
    <submittedName>
        <fullName evidence="2">(rape) hypothetical protein</fullName>
    </submittedName>
</protein>